<dbReference type="AlphaFoldDB" id="A0AA39CW12"/>
<feature type="compositionally biased region" description="Polar residues" evidence="1">
    <location>
        <begin position="13"/>
        <end position="23"/>
    </location>
</feature>
<evidence type="ECO:0000313" key="3">
    <source>
        <dbReference type="EMBL" id="KAJ9633379.1"/>
    </source>
</evidence>
<protein>
    <recommendedName>
        <fullName evidence="2">Fumarylacetoacetase N-terminal domain-containing protein</fullName>
    </recommendedName>
</protein>
<dbReference type="Gene3D" id="2.30.30.230">
    <property type="entry name" value="Fumarylacetoacetase, N-terminal domain"/>
    <property type="match status" value="1"/>
</dbReference>
<comment type="caution">
    <text evidence="3">The sequence shown here is derived from an EMBL/GenBank/DDBJ whole genome shotgun (WGS) entry which is preliminary data.</text>
</comment>
<proteinExistence type="predicted"/>
<dbReference type="GO" id="GO:0004334">
    <property type="term" value="F:fumarylacetoacetase activity"/>
    <property type="evidence" value="ECO:0007669"/>
    <property type="project" value="InterPro"/>
</dbReference>
<dbReference type="InterPro" id="IPR015377">
    <property type="entry name" value="Fumarylacetoacetase_N"/>
</dbReference>
<dbReference type="GO" id="GO:0009072">
    <property type="term" value="P:aromatic amino acid metabolic process"/>
    <property type="evidence" value="ECO:0007669"/>
    <property type="project" value="InterPro"/>
</dbReference>
<organism evidence="3 4">
    <name type="scientific">Knufia peltigerae</name>
    <dbReference type="NCBI Taxonomy" id="1002370"/>
    <lineage>
        <taxon>Eukaryota</taxon>
        <taxon>Fungi</taxon>
        <taxon>Dikarya</taxon>
        <taxon>Ascomycota</taxon>
        <taxon>Pezizomycotina</taxon>
        <taxon>Eurotiomycetes</taxon>
        <taxon>Chaetothyriomycetidae</taxon>
        <taxon>Chaetothyriales</taxon>
        <taxon>Trichomeriaceae</taxon>
        <taxon>Knufia</taxon>
    </lineage>
</organism>
<name>A0AA39CW12_9EURO</name>
<dbReference type="InterPro" id="IPR036462">
    <property type="entry name" value="Fumarylacetoacetase_N_sf"/>
</dbReference>
<sequence length="149" mass="16651">MSQQEEESKPTWLPSSPSTPDCRTTPTTVIRFGIMSSPTYPDPRPAIVVGDRVLNLSLLKKWDGFCLLEESTKPHLQVFDESDLDSFAALPADIRSRLRRYLQDLLIKDGPYASALQDKLLVRAAVVFPVGDVTIHPPFKADWIDATVL</sequence>
<evidence type="ECO:0000256" key="1">
    <source>
        <dbReference type="SAM" id="MobiDB-lite"/>
    </source>
</evidence>
<feature type="domain" description="Fumarylacetoacetase N-terminal" evidence="2">
    <location>
        <begin position="32"/>
        <end position="138"/>
    </location>
</feature>
<feature type="region of interest" description="Disordered" evidence="1">
    <location>
        <begin position="1"/>
        <end position="23"/>
    </location>
</feature>
<reference evidence="3" key="1">
    <citation type="submission" date="2022-10" db="EMBL/GenBank/DDBJ databases">
        <title>Culturing micro-colonial fungi from biological soil crusts in the Mojave desert and describing Neophaeococcomyces mojavensis, and introducing the new genera and species Taxawa tesnikishii.</title>
        <authorList>
            <person name="Kurbessoian T."/>
            <person name="Stajich J.E."/>
        </authorList>
    </citation>
    <scope>NUCLEOTIDE SEQUENCE</scope>
    <source>
        <strain evidence="3">TK_35</strain>
    </source>
</reference>
<dbReference type="EMBL" id="JAPDRN010000047">
    <property type="protein sequence ID" value="KAJ9633379.1"/>
    <property type="molecule type" value="Genomic_DNA"/>
</dbReference>
<dbReference type="Proteomes" id="UP001172681">
    <property type="component" value="Unassembled WGS sequence"/>
</dbReference>
<keyword evidence="4" id="KW-1185">Reference proteome</keyword>
<dbReference type="SUPFAM" id="SSF63433">
    <property type="entry name" value="Fumarylacetoacetate hydrolase, FAH, N-terminal domain"/>
    <property type="match status" value="1"/>
</dbReference>
<evidence type="ECO:0000313" key="4">
    <source>
        <dbReference type="Proteomes" id="UP001172681"/>
    </source>
</evidence>
<dbReference type="Pfam" id="PF09298">
    <property type="entry name" value="FAA_hydrolase_N"/>
    <property type="match status" value="1"/>
</dbReference>
<accession>A0AA39CW12</accession>
<evidence type="ECO:0000259" key="2">
    <source>
        <dbReference type="Pfam" id="PF09298"/>
    </source>
</evidence>
<gene>
    <name evidence="3" type="ORF">H2204_007096</name>
</gene>